<gene>
    <name evidence="1" type="ORF">SMTD_LOCUS19442</name>
</gene>
<dbReference type="STRING" id="31246.A0A183PYK6"/>
<evidence type="ECO:0000313" key="2">
    <source>
        <dbReference type="Proteomes" id="UP000269396"/>
    </source>
</evidence>
<dbReference type="AlphaFoldDB" id="A0A183PYK6"/>
<dbReference type="InterPro" id="IPR013087">
    <property type="entry name" value="Znf_C2H2_type"/>
</dbReference>
<sequence length="95" mass="11271">MGANHLSDFFVVENTSKFRSGRQEFQDHLLSHYDYKCLKCDYTSRTEGRLKRHMKDFHSDVPPENFSGKTIRSIRSKLQRCKQCDFVTDTKVNFM</sequence>
<keyword evidence="2" id="KW-1185">Reference proteome</keyword>
<organism evidence="1 2">
    <name type="scientific">Schistosoma mattheei</name>
    <dbReference type="NCBI Taxonomy" id="31246"/>
    <lineage>
        <taxon>Eukaryota</taxon>
        <taxon>Metazoa</taxon>
        <taxon>Spiralia</taxon>
        <taxon>Lophotrochozoa</taxon>
        <taxon>Platyhelminthes</taxon>
        <taxon>Trematoda</taxon>
        <taxon>Digenea</taxon>
        <taxon>Strigeidida</taxon>
        <taxon>Schistosomatoidea</taxon>
        <taxon>Schistosomatidae</taxon>
        <taxon>Schistosoma</taxon>
    </lineage>
</organism>
<dbReference type="PROSITE" id="PS50157">
    <property type="entry name" value="ZINC_FINGER_C2H2_2"/>
    <property type="match status" value="1"/>
</dbReference>
<dbReference type="Proteomes" id="UP000269396">
    <property type="component" value="Unassembled WGS sequence"/>
</dbReference>
<dbReference type="SMART" id="SM00355">
    <property type="entry name" value="ZnF_C2H2"/>
    <property type="match status" value="1"/>
</dbReference>
<reference evidence="1 2" key="1">
    <citation type="submission" date="2018-11" db="EMBL/GenBank/DDBJ databases">
        <authorList>
            <consortium name="Pathogen Informatics"/>
        </authorList>
    </citation>
    <scope>NUCLEOTIDE SEQUENCE [LARGE SCALE GENOMIC DNA]</scope>
    <source>
        <strain>Denwood</strain>
        <strain evidence="2">Zambia</strain>
    </source>
</reference>
<protein>
    <submittedName>
        <fullName evidence="1">Uncharacterized protein</fullName>
    </submittedName>
</protein>
<name>A0A183PYK6_9TREM</name>
<evidence type="ECO:0000313" key="1">
    <source>
        <dbReference type="EMBL" id="VDP79853.1"/>
    </source>
</evidence>
<dbReference type="EMBL" id="UZAL01042311">
    <property type="protein sequence ID" value="VDP79853.1"/>
    <property type="molecule type" value="Genomic_DNA"/>
</dbReference>
<proteinExistence type="predicted"/>
<dbReference type="Gene3D" id="3.30.160.60">
    <property type="entry name" value="Classic Zinc Finger"/>
    <property type="match status" value="1"/>
</dbReference>
<accession>A0A183PYK6</accession>